<evidence type="ECO:0000313" key="3">
    <source>
        <dbReference type="EMBL" id="KAF2112868.1"/>
    </source>
</evidence>
<name>A0A6A5Z390_9PLEO</name>
<keyword evidence="1" id="KW-0863">Zinc-finger</keyword>
<dbReference type="Proteomes" id="UP000799770">
    <property type="component" value="Unassembled WGS sequence"/>
</dbReference>
<dbReference type="GO" id="GO:0008270">
    <property type="term" value="F:zinc ion binding"/>
    <property type="evidence" value="ECO:0007669"/>
    <property type="project" value="UniProtKB-KW"/>
</dbReference>
<reference evidence="3" key="1">
    <citation type="journal article" date="2020" name="Stud. Mycol.">
        <title>101 Dothideomycetes genomes: a test case for predicting lifestyles and emergence of pathogens.</title>
        <authorList>
            <person name="Haridas S."/>
            <person name="Albert R."/>
            <person name="Binder M."/>
            <person name="Bloem J."/>
            <person name="Labutti K."/>
            <person name="Salamov A."/>
            <person name="Andreopoulos B."/>
            <person name="Baker S."/>
            <person name="Barry K."/>
            <person name="Bills G."/>
            <person name="Bluhm B."/>
            <person name="Cannon C."/>
            <person name="Castanera R."/>
            <person name="Culley D."/>
            <person name="Daum C."/>
            <person name="Ezra D."/>
            <person name="Gonzalez J."/>
            <person name="Henrissat B."/>
            <person name="Kuo A."/>
            <person name="Liang C."/>
            <person name="Lipzen A."/>
            <person name="Lutzoni F."/>
            <person name="Magnuson J."/>
            <person name="Mondo S."/>
            <person name="Nolan M."/>
            <person name="Ohm R."/>
            <person name="Pangilinan J."/>
            <person name="Park H.-J."/>
            <person name="Ramirez L."/>
            <person name="Alfaro M."/>
            <person name="Sun H."/>
            <person name="Tritt A."/>
            <person name="Yoshinaga Y."/>
            <person name="Zwiers L.-H."/>
            <person name="Turgeon B."/>
            <person name="Goodwin S."/>
            <person name="Spatafora J."/>
            <person name="Crous P."/>
            <person name="Grigoriev I."/>
        </authorList>
    </citation>
    <scope>NUCLEOTIDE SEQUENCE</scope>
    <source>
        <strain evidence="3">CBS 627.86</strain>
    </source>
</reference>
<dbReference type="InterPro" id="IPR013087">
    <property type="entry name" value="Znf_C2H2_type"/>
</dbReference>
<gene>
    <name evidence="3" type="ORF">BDV96DRAFT_145468</name>
</gene>
<evidence type="ECO:0000313" key="4">
    <source>
        <dbReference type="Proteomes" id="UP000799770"/>
    </source>
</evidence>
<dbReference type="EMBL" id="ML977329">
    <property type="protein sequence ID" value="KAF2112868.1"/>
    <property type="molecule type" value="Genomic_DNA"/>
</dbReference>
<dbReference type="AlphaFoldDB" id="A0A6A5Z390"/>
<evidence type="ECO:0000259" key="2">
    <source>
        <dbReference type="PROSITE" id="PS50157"/>
    </source>
</evidence>
<dbReference type="PROSITE" id="PS50157">
    <property type="entry name" value="ZINC_FINGER_C2H2_2"/>
    <property type="match status" value="1"/>
</dbReference>
<dbReference type="PROSITE" id="PS00028">
    <property type="entry name" value="ZINC_FINGER_C2H2_1"/>
    <property type="match status" value="1"/>
</dbReference>
<dbReference type="OrthoDB" id="3939438at2759"/>
<protein>
    <recommendedName>
        <fullName evidence="2">C2H2-type domain-containing protein</fullName>
    </recommendedName>
</protein>
<organism evidence="3 4">
    <name type="scientific">Lophiotrema nucula</name>
    <dbReference type="NCBI Taxonomy" id="690887"/>
    <lineage>
        <taxon>Eukaryota</taxon>
        <taxon>Fungi</taxon>
        <taxon>Dikarya</taxon>
        <taxon>Ascomycota</taxon>
        <taxon>Pezizomycotina</taxon>
        <taxon>Dothideomycetes</taxon>
        <taxon>Pleosporomycetidae</taxon>
        <taxon>Pleosporales</taxon>
        <taxon>Lophiotremataceae</taxon>
        <taxon>Lophiotrema</taxon>
    </lineage>
</organism>
<keyword evidence="4" id="KW-1185">Reference proteome</keyword>
<dbReference type="SMART" id="SM00355">
    <property type="entry name" value="ZnF_C2H2"/>
    <property type="match status" value="4"/>
</dbReference>
<keyword evidence="1" id="KW-0862">Zinc</keyword>
<proteinExistence type="predicted"/>
<evidence type="ECO:0000256" key="1">
    <source>
        <dbReference type="PROSITE-ProRule" id="PRU00042"/>
    </source>
</evidence>
<keyword evidence="1" id="KW-0479">Metal-binding</keyword>
<feature type="domain" description="C2H2-type" evidence="2">
    <location>
        <begin position="10"/>
        <end position="40"/>
    </location>
</feature>
<accession>A0A6A5Z390</accession>
<sequence>MKKHTNASDYKCVVTHCDRTFYRGDKFDLHILVDHDPDEKAACPVSGCSSEPLELALLMVHAQQHRLDDNIVNIRLYYMGYRETIHCPINGCKKLPKSYSFQEHFKSHSTSELRESHDALSNAGYDFSTLEVICPICQESCVDMFAFETHLVVHLVTDDEHYRSILGQADKGPSEFSYARPWVAALWWKYKDSECQFCGEKIYLDNDGYTEHHFSLLKDPDDILPYRLAILRLWPYFGGHPVFDDIRLSPAERVDSDEKWRKHCPNWKRFQS</sequence>